<reference evidence="3" key="2">
    <citation type="submission" date="2021-04" db="EMBL/GenBank/DDBJ databases">
        <authorList>
            <person name="Gilroy R."/>
        </authorList>
    </citation>
    <scope>NUCLEOTIDE SEQUENCE</scope>
    <source>
        <strain evidence="3">USAMLcec3-2134</strain>
    </source>
</reference>
<comment type="caution">
    <text evidence="3">The sequence shown here is derived from an EMBL/GenBank/DDBJ whole genome shotgun (WGS) entry which is preliminary data.</text>
</comment>
<dbReference type="Pfam" id="PF07075">
    <property type="entry name" value="NamZ_N"/>
    <property type="match status" value="1"/>
</dbReference>
<dbReference type="Gene3D" id="3.90.1150.140">
    <property type="match status" value="1"/>
</dbReference>
<evidence type="ECO:0000259" key="1">
    <source>
        <dbReference type="Pfam" id="PF07075"/>
    </source>
</evidence>
<dbReference type="AlphaFoldDB" id="A0A9D2SCS6"/>
<organism evidence="3 4">
    <name type="scientific">Candidatus Eisenbergiella merdigallinarum</name>
    <dbReference type="NCBI Taxonomy" id="2838552"/>
    <lineage>
        <taxon>Bacteria</taxon>
        <taxon>Bacillati</taxon>
        <taxon>Bacillota</taxon>
        <taxon>Clostridia</taxon>
        <taxon>Lachnospirales</taxon>
        <taxon>Lachnospiraceae</taxon>
        <taxon>Eisenbergiella</taxon>
    </lineage>
</organism>
<sequence length="380" mass="42593">MVRNGIDCLEKQDDLLRGKRLGLITSVSGVNRSLRSTIDLLHEKYRLTALFAPEHGVRGNVEAGGIVEDDTDGATGIPVYSLYRKDSKQMREEMLEGIDALVYDIQDLGVRYYTFISTMYYAMQACEKTGTEMIVLDRQNPLGGKVEGNLLKKGWESFVGIWPVCMRYGLTAGELAGMIYGESGWHFPLSVIRAEGWRHDMLFPETGNLWVMPSMGIPRFETALVYPGTCLFEGTNLSEGRGTTAPFEMIGAPYVNGRELSEFMNGQKLPGVLFRPVYFTPYASKHRGEFCQGVFLHVTDPAEYRSVDTGVTLLFALRRLYPEDFAFLPPVREGGRSGIELLLGGENCLDGSASLEQVLSGFYRDSVEFEKRKKQYHLYG</sequence>
<dbReference type="EMBL" id="DWXE01000021">
    <property type="protein sequence ID" value="HJB91024.1"/>
    <property type="molecule type" value="Genomic_DNA"/>
</dbReference>
<gene>
    <name evidence="3" type="ORF">H9763_06090</name>
</gene>
<dbReference type="PANTHER" id="PTHR42915">
    <property type="entry name" value="HYPOTHETICAL 460 KDA PROTEIN IN FEUA-SIGW INTERGENIC REGION [PRECURSOR]"/>
    <property type="match status" value="1"/>
</dbReference>
<reference evidence="3" key="1">
    <citation type="journal article" date="2021" name="PeerJ">
        <title>Extensive microbial diversity within the chicken gut microbiome revealed by metagenomics and culture.</title>
        <authorList>
            <person name="Gilroy R."/>
            <person name="Ravi A."/>
            <person name="Getino M."/>
            <person name="Pursley I."/>
            <person name="Horton D.L."/>
            <person name="Alikhan N.F."/>
            <person name="Baker D."/>
            <person name="Gharbi K."/>
            <person name="Hall N."/>
            <person name="Watson M."/>
            <person name="Adriaenssens E.M."/>
            <person name="Foster-Nyarko E."/>
            <person name="Jarju S."/>
            <person name="Secka A."/>
            <person name="Antonio M."/>
            <person name="Oren A."/>
            <person name="Chaudhuri R.R."/>
            <person name="La Ragione R."/>
            <person name="Hildebrand F."/>
            <person name="Pallen M.J."/>
        </authorList>
    </citation>
    <scope>NUCLEOTIDE SEQUENCE</scope>
    <source>
        <strain evidence="3">USAMLcec3-2134</strain>
    </source>
</reference>
<dbReference type="Proteomes" id="UP000886883">
    <property type="component" value="Unassembled WGS sequence"/>
</dbReference>
<dbReference type="InterPro" id="IPR008302">
    <property type="entry name" value="NamZ"/>
</dbReference>
<name>A0A9D2SCS6_9FIRM</name>
<accession>A0A9D2SCS6</accession>
<dbReference type="GO" id="GO:0033922">
    <property type="term" value="F:peptidoglycan beta-N-acetylmuramidase activity"/>
    <property type="evidence" value="ECO:0007669"/>
    <property type="project" value="InterPro"/>
</dbReference>
<dbReference type="Gene3D" id="3.40.50.12170">
    <property type="entry name" value="Uncharacterised protein PF07075, DUF1343"/>
    <property type="match status" value="1"/>
</dbReference>
<feature type="domain" description="Peptidoglycan beta-N-acetylmuramidase NamZ C-terminal" evidence="2">
    <location>
        <begin position="224"/>
        <end position="379"/>
    </location>
</feature>
<dbReference type="Pfam" id="PF20732">
    <property type="entry name" value="NamZ_C"/>
    <property type="match status" value="1"/>
</dbReference>
<dbReference type="PIRSF" id="PIRSF016719">
    <property type="entry name" value="UCP016719"/>
    <property type="match status" value="1"/>
</dbReference>
<evidence type="ECO:0000313" key="4">
    <source>
        <dbReference type="Proteomes" id="UP000886883"/>
    </source>
</evidence>
<evidence type="ECO:0000313" key="3">
    <source>
        <dbReference type="EMBL" id="HJB91024.1"/>
    </source>
</evidence>
<protein>
    <submittedName>
        <fullName evidence="3">DUF1343 domain-containing protein</fullName>
    </submittedName>
</protein>
<proteinExistence type="predicted"/>
<dbReference type="PANTHER" id="PTHR42915:SF1">
    <property type="entry name" value="PEPTIDOGLYCAN BETA-N-ACETYLMURAMIDASE NAMZ"/>
    <property type="match status" value="1"/>
</dbReference>
<evidence type="ECO:0000259" key="2">
    <source>
        <dbReference type="Pfam" id="PF20732"/>
    </source>
</evidence>
<feature type="domain" description="Peptidoglycan beta-N-acetylmuramidase NamZ N-terminal" evidence="1">
    <location>
        <begin position="22"/>
        <end position="220"/>
    </location>
</feature>
<dbReference type="InterPro" id="IPR048503">
    <property type="entry name" value="NamZ_C"/>
</dbReference>
<dbReference type="InterPro" id="IPR048502">
    <property type="entry name" value="NamZ_N"/>
</dbReference>